<dbReference type="InterPro" id="IPR010104">
    <property type="entry name" value="TonB_rcpt_bac"/>
</dbReference>
<sequence length="993" mass="110063">MAFSRIAGVAVSADPALTRGRQSVAIEGRMRAEDALKQMLAAAPLTVEAINGAIVLRERPLAAADEVDELIVVGYAAGLRKSLDAKRDADMITDVVSANDMGKLPSSNLTEAVSRLPGVSAVRNHTTGEGDRISIRGLATEYNTYSVNGVRLGGMGSPGDNFYRGVRLSFLPAAGVDSITVFKSILPNMDGDALGGSVEIRTPTAFDFDPTHVAVSLEGTMLDKRDRKKSGEAQLAFGRQFNENFGLFVTASYTRRNSQFEQVGGSGDDMPQRWFATNKSRNFDTSTFQTLGVELSAGETKVERKGLNASLDWRNADHEIHLRGQYNVYDETEFRNRLNFRNYADRISERLVQKDKSRTDLMTPDKAVIGVENGVRVYSYSVNDIIDQNKDGRITDADRKTRSFYSLDGGSGLWDPQGFRLRRYWEGGSTEGVLGSATVGGKSRFGDLTLDYDVSYSNSRDNIKDEFELHFRTDAYDWLGNKGVFVSTAGDPRFPKWVLNAAGMAAVQDPAAFKYSSMSAGFGENEETLKQAQFNLAYTPASHWLRELKAGVKMSVSERRKTGGSFIDLTRSGTMADFAPYFGQSVDSLFGGVYSGDYRLGVTIDTDKMMAELRKAQDGKSTFFSGLATSPDAAEVSNEDTWNYKETVLAGYAMAKAQFGKAEVITGARVESTKNDIQAWLEDPLKGDTFTRDKSDFVNVLPSIHTNYKFRDDLILRGAVWTSFSRPDINRMSSAKSYGYNTDPNGDGKTDPKEQWVLESVSTGNPNLKPMKAVNYDASLEWYNGKTGAYSVGLFHKDIRNFLFRSSSSVIQDGTTDNYTDGTGVDISTPMNGKSAKVSGVEVNARQILHWLPAPFDGLGVAANMTFQRARAVTGISWHPAGQELPLMETPSRLANLEVFWERNGWEAYVSYSYQSEALEDIEDYGNDPYEQDYKFVDLMVRRHFNDRMAATFKVQNALDSHTYWYTFGKAKGGIRDYIENGRYISLSFDWKL</sequence>
<keyword evidence="7" id="KW-0798">TonB box</keyword>
<gene>
    <name evidence="9" type="ORF">CA606_12080</name>
</gene>
<dbReference type="AlphaFoldDB" id="A0A290MXB7"/>
<keyword evidence="9" id="KW-0675">Receptor</keyword>
<dbReference type="Proteomes" id="UP000217311">
    <property type="component" value="Chromosome"/>
</dbReference>
<evidence type="ECO:0000256" key="4">
    <source>
        <dbReference type="ARBA" id="ARBA00023004"/>
    </source>
</evidence>
<evidence type="ECO:0000256" key="1">
    <source>
        <dbReference type="ARBA" id="ARBA00004442"/>
    </source>
</evidence>
<dbReference type="InterPro" id="IPR011662">
    <property type="entry name" value="Secretin/TonB_short_N"/>
</dbReference>
<feature type="domain" description="Secretin/TonB short N-terminal" evidence="8">
    <location>
        <begin position="9"/>
        <end position="59"/>
    </location>
</feature>
<dbReference type="PANTHER" id="PTHR40980">
    <property type="entry name" value="PLUG DOMAIN-CONTAINING PROTEIN"/>
    <property type="match status" value="1"/>
</dbReference>
<dbReference type="InterPro" id="IPR000531">
    <property type="entry name" value="Beta-barrel_TonB"/>
</dbReference>
<dbReference type="GO" id="GO:0006826">
    <property type="term" value="P:iron ion transport"/>
    <property type="evidence" value="ECO:0007669"/>
    <property type="project" value="UniProtKB-KW"/>
</dbReference>
<keyword evidence="5 7" id="KW-0472">Membrane</keyword>
<keyword evidence="3" id="KW-0406">Ion transport</keyword>
<dbReference type="Gene3D" id="2.40.170.20">
    <property type="entry name" value="TonB-dependent receptor, beta-barrel domain"/>
    <property type="match status" value="1"/>
</dbReference>
<dbReference type="SUPFAM" id="SSF56935">
    <property type="entry name" value="Porins"/>
    <property type="match status" value="1"/>
</dbReference>
<reference evidence="10" key="1">
    <citation type="submission" date="2017-09" db="EMBL/GenBank/DDBJ databases">
        <title>Genome evolution observed in wild isolates of Caulobacter crescentus.</title>
        <authorList>
            <person name="Ely B."/>
            <person name="Wilson K."/>
            <person name="Scott D."/>
        </authorList>
    </citation>
    <scope>NUCLEOTIDE SEQUENCE [LARGE SCALE GENOMIC DNA]</scope>
    <source>
        <strain evidence="10">CB13b1a</strain>
    </source>
</reference>
<evidence type="ECO:0000313" key="9">
    <source>
        <dbReference type="EMBL" id="ATC34554.1"/>
    </source>
</evidence>
<dbReference type="Pfam" id="PF07660">
    <property type="entry name" value="STN"/>
    <property type="match status" value="1"/>
</dbReference>
<keyword evidence="6" id="KW-0998">Cell outer membrane</keyword>
<evidence type="ECO:0000313" key="10">
    <source>
        <dbReference type="Proteomes" id="UP000217311"/>
    </source>
</evidence>
<evidence type="ECO:0000256" key="6">
    <source>
        <dbReference type="ARBA" id="ARBA00023237"/>
    </source>
</evidence>
<keyword evidence="2" id="KW-0813">Transport</keyword>
<keyword evidence="4" id="KW-0408">Iron</keyword>
<dbReference type="GO" id="GO:0009279">
    <property type="term" value="C:cell outer membrane"/>
    <property type="evidence" value="ECO:0007669"/>
    <property type="project" value="UniProtKB-SubCell"/>
</dbReference>
<dbReference type="NCBIfam" id="TIGR01782">
    <property type="entry name" value="TonB-Xanth-Caul"/>
    <property type="match status" value="1"/>
</dbReference>
<dbReference type="PANTHER" id="PTHR40980:SF4">
    <property type="entry name" value="TONB-DEPENDENT RECEPTOR-LIKE BETA-BARREL DOMAIN-CONTAINING PROTEIN"/>
    <property type="match status" value="1"/>
</dbReference>
<dbReference type="Pfam" id="PF00593">
    <property type="entry name" value="TonB_dep_Rec_b-barrel"/>
    <property type="match status" value="1"/>
</dbReference>
<dbReference type="EMBL" id="CP023315">
    <property type="protein sequence ID" value="ATC34554.1"/>
    <property type="molecule type" value="Genomic_DNA"/>
</dbReference>
<dbReference type="Gene3D" id="3.55.50.30">
    <property type="match status" value="1"/>
</dbReference>
<evidence type="ECO:0000256" key="7">
    <source>
        <dbReference type="RuleBase" id="RU003357"/>
    </source>
</evidence>
<evidence type="ECO:0000259" key="8">
    <source>
        <dbReference type="SMART" id="SM00965"/>
    </source>
</evidence>
<name>A0A290MXB7_CAUVI</name>
<protein>
    <submittedName>
        <fullName evidence="9">TonB-dependent receptor</fullName>
    </submittedName>
</protein>
<proteinExistence type="inferred from homology"/>
<dbReference type="InterPro" id="IPR036942">
    <property type="entry name" value="Beta-barrel_TonB_sf"/>
</dbReference>
<evidence type="ECO:0000256" key="5">
    <source>
        <dbReference type="ARBA" id="ARBA00023136"/>
    </source>
</evidence>
<evidence type="ECO:0000256" key="3">
    <source>
        <dbReference type="ARBA" id="ARBA00022496"/>
    </source>
</evidence>
<dbReference type="InterPro" id="IPR037066">
    <property type="entry name" value="Plug_dom_sf"/>
</dbReference>
<comment type="subcellular location">
    <subcellularLocation>
        <location evidence="1 7">Cell outer membrane</location>
    </subcellularLocation>
</comment>
<dbReference type="Pfam" id="PF07715">
    <property type="entry name" value="Plug"/>
    <property type="match status" value="1"/>
</dbReference>
<dbReference type="Gene3D" id="2.170.130.10">
    <property type="entry name" value="TonB-dependent receptor, plug domain"/>
    <property type="match status" value="1"/>
</dbReference>
<comment type="similarity">
    <text evidence="7">Belongs to the TonB-dependent receptor family.</text>
</comment>
<organism evidence="9 10">
    <name type="scientific">Caulobacter vibrioides</name>
    <name type="common">Caulobacter crescentus</name>
    <dbReference type="NCBI Taxonomy" id="155892"/>
    <lineage>
        <taxon>Bacteria</taxon>
        <taxon>Pseudomonadati</taxon>
        <taxon>Pseudomonadota</taxon>
        <taxon>Alphaproteobacteria</taxon>
        <taxon>Caulobacterales</taxon>
        <taxon>Caulobacteraceae</taxon>
        <taxon>Caulobacter</taxon>
    </lineage>
</organism>
<dbReference type="InterPro" id="IPR012910">
    <property type="entry name" value="Plug_dom"/>
</dbReference>
<evidence type="ECO:0000256" key="2">
    <source>
        <dbReference type="ARBA" id="ARBA00022448"/>
    </source>
</evidence>
<dbReference type="SMART" id="SM00965">
    <property type="entry name" value="STN"/>
    <property type="match status" value="1"/>
</dbReference>
<accession>A0A290MXB7</accession>
<keyword evidence="3" id="KW-0410">Iron transport</keyword>